<name>A0A1S3YFZ6_TOBAC</name>
<proteinExistence type="predicted"/>
<dbReference type="PANTHER" id="PTHR34222:SF82">
    <property type="entry name" value="CCHC-TYPE DOMAIN-CONTAINING PROTEIN"/>
    <property type="match status" value="1"/>
</dbReference>
<protein>
    <submittedName>
        <fullName evidence="1">Uncharacterized protein</fullName>
    </submittedName>
</protein>
<dbReference type="OrthoDB" id="1002462at2759"/>
<dbReference type="AlphaFoldDB" id="A0A1S3YFZ6"/>
<dbReference type="KEGG" id="nta:107775615"/>
<evidence type="ECO:0000313" key="1">
    <source>
        <dbReference type="RefSeq" id="XP_016450852.1"/>
    </source>
</evidence>
<dbReference type="PANTHER" id="PTHR34222">
    <property type="entry name" value="GAG_PRE-INTEGRS DOMAIN-CONTAINING PROTEIN"/>
    <property type="match status" value="1"/>
</dbReference>
<gene>
    <name evidence="1" type="primary">LOC107775615</name>
</gene>
<accession>A0A1S3YFZ6</accession>
<dbReference type="PaxDb" id="4097-A0A1S3YFZ6"/>
<sequence length="209" mass="23579">MEQQKLMQFLMGLNETYSQSRNQILLTVPSPSLNQAYNMIMQDESQRLQSNMISQCAQPLQQLDLNDSTILASTQGNRFKKNTSLYCDYCNMKGHKRENCYKLVGYPQNAKFNRRKSFDKVQNHEPNQLVGNNFGTTRGPMTNNANLTESATSTMPVPCTTGVVPTVTFPVFTPEQYQQILNLIAKEPPSQEAAANMAGPLQWQGEGDW</sequence>
<dbReference type="RefSeq" id="XP_016450852.1">
    <property type="nucleotide sequence ID" value="XM_016595366.1"/>
</dbReference>
<dbReference type="OMA" id="NTPMNEV"/>
<organism evidence="1">
    <name type="scientific">Nicotiana tabacum</name>
    <name type="common">Common tobacco</name>
    <dbReference type="NCBI Taxonomy" id="4097"/>
    <lineage>
        <taxon>Eukaryota</taxon>
        <taxon>Viridiplantae</taxon>
        <taxon>Streptophyta</taxon>
        <taxon>Embryophyta</taxon>
        <taxon>Tracheophyta</taxon>
        <taxon>Spermatophyta</taxon>
        <taxon>Magnoliopsida</taxon>
        <taxon>eudicotyledons</taxon>
        <taxon>Gunneridae</taxon>
        <taxon>Pentapetalae</taxon>
        <taxon>asterids</taxon>
        <taxon>lamiids</taxon>
        <taxon>Solanales</taxon>
        <taxon>Solanaceae</taxon>
        <taxon>Nicotianoideae</taxon>
        <taxon>Nicotianeae</taxon>
        <taxon>Nicotiana</taxon>
    </lineage>
</organism>
<reference evidence="1" key="1">
    <citation type="submission" date="2025-08" db="UniProtKB">
        <authorList>
            <consortium name="RefSeq"/>
        </authorList>
    </citation>
    <scope>IDENTIFICATION</scope>
</reference>